<evidence type="ECO:0000313" key="2">
    <source>
        <dbReference type="EMBL" id="CAG8761391.1"/>
    </source>
</evidence>
<dbReference type="Proteomes" id="UP000789405">
    <property type="component" value="Unassembled WGS sequence"/>
</dbReference>
<reference evidence="2" key="1">
    <citation type="submission" date="2021-06" db="EMBL/GenBank/DDBJ databases">
        <authorList>
            <person name="Kallberg Y."/>
            <person name="Tangrot J."/>
            <person name="Rosling A."/>
        </authorList>
    </citation>
    <scope>NUCLEOTIDE SEQUENCE</scope>
    <source>
        <strain evidence="2">MA453B</strain>
    </source>
</reference>
<keyword evidence="3" id="KW-1185">Reference proteome</keyword>
<proteinExistence type="predicted"/>
<protein>
    <submittedName>
        <fullName evidence="2">23924_t:CDS:1</fullName>
    </submittedName>
</protein>
<dbReference type="AlphaFoldDB" id="A0A9N9J2E0"/>
<evidence type="ECO:0000256" key="1">
    <source>
        <dbReference type="SAM" id="Coils"/>
    </source>
</evidence>
<evidence type="ECO:0000313" key="3">
    <source>
        <dbReference type="Proteomes" id="UP000789405"/>
    </source>
</evidence>
<keyword evidence="1" id="KW-0175">Coiled coil</keyword>
<dbReference type="EMBL" id="CAJVPY010017320">
    <property type="protein sequence ID" value="CAG8761391.1"/>
    <property type="molecule type" value="Genomic_DNA"/>
</dbReference>
<dbReference type="CDD" id="cd14686">
    <property type="entry name" value="bZIP"/>
    <property type="match status" value="1"/>
</dbReference>
<accession>A0A9N9J2E0</accession>
<gene>
    <name evidence="2" type="ORF">DERYTH_LOCUS17847</name>
</gene>
<feature type="coiled-coil region" evidence="1">
    <location>
        <begin position="273"/>
        <end position="328"/>
    </location>
</feature>
<sequence>IFDTYKTKGELQALTLLREIGGCFISQKPILPNGDGKIDLQGYRKYTYYVIQIKFYKNQVSDYEEKKIDKFVQFLNVVNEDYPNVNAIFCNTFGIEIYKDYNKNNRVFFVDSIKEIIKLIKKEDIEKYLNDMNEKSIKLYPVNHEFKFPFELKENENEIGYLGIDFVRFYGSKHPISIRNESSIEKGNNDKLNNDKFKLLERYYQEFFDAISAYLQPDYLGIFIVYKSFYNDKNMDKYLHYALVDQEIILCTKANISEKVAKYFEYDSEFEIRYSMKRKFDKLENKNKELKNENDELKNKIEELKYERKKFKKKIDELENKRKKFKKKIVS</sequence>
<name>A0A9N9J2E0_9GLOM</name>
<organism evidence="2 3">
    <name type="scientific">Dentiscutata erythropus</name>
    <dbReference type="NCBI Taxonomy" id="1348616"/>
    <lineage>
        <taxon>Eukaryota</taxon>
        <taxon>Fungi</taxon>
        <taxon>Fungi incertae sedis</taxon>
        <taxon>Mucoromycota</taxon>
        <taxon>Glomeromycotina</taxon>
        <taxon>Glomeromycetes</taxon>
        <taxon>Diversisporales</taxon>
        <taxon>Gigasporaceae</taxon>
        <taxon>Dentiscutata</taxon>
    </lineage>
</organism>
<feature type="non-terminal residue" evidence="2">
    <location>
        <position position="331"/>
    </location>
</feature>
<comment type="caution">
    <text evidence="2">The sequence shown here is derived from an EMBL/GenBank/DDBJ whole genome shotgun (WGS) entry which is preliminary data.</text>
</comment>